<dbReference type="PANTHER" id="PTHR12993">
    <property type="entry name" value="N-ACETYLGLUCOSAMINYL-PHOSPHATIDYLINOSITOL DE-N-ACETYLASE-RELATED"/>
    <property type="match status" value="1"/>
</dbReference>
<dbReference type="Proteomes" id="UP001518976">
    <property type="component" value="Unassembled WGS sequence"/>
</dbReference>
<dbReference type="InterPro" id="IPR003737">
    <property type="entry name" value="GlcNAc_PI_deacetylase-related"/>
</dbReference>
<feature type="compositionally biased region" description="Low complexity" evidence="2">
    <location>
        <begin position="374"/>
        <end position="386"/>
    </location>
</feature>
<accession>A0ABS3WLP6</accession>
<proteinExistence type="predicted"/>
<dbReference type="Pfam" id="PF06452">
    <property type="entry name" value="CBM9_1"/>
    <property type="match status" value="1"/>
</dbReference>
<feature type="region of interest" description="Disordered" evidence="2">
    <location>
        <begin position="367"/>
        <end position="394"/>
    </location>
</feature>
<dbReference type="SUPFAM" id="SSF49344">
    <property type="entry name" value="CBD9-like"/>
    <property type="match status" value="1"/>
</dbReference>
<feature type="domain" description="Carbohydrate-binding" evidence="3">
    <location>
        <begin position="405"/>
        <end position="585"/>
    </location>
</feature>
<gene>
    <name evidence="4" type="ORF">JW592_00810</name>
</gene>
<dbReference type="PANTHER" id="PTHR12993:SF11">
    <property type="entry name" value="N-ACETYLGLUCOSAMINYL-PHOSPHATIDYLINOSITOL DE-N-ACETYLASE"/>
    <property type="match status" value="1"/>
</dbReference>
<dbReference type="InterPro" id="IPR024078">
    <property type="entry name" value="LmbE-like_dom_sf"/>
</dbReference>
<feature type="compositionally biased region" description="Pro residues" evidence="2">
    <location>
        <begin position="587"/>
        <end position="602"/>
    </location>
</feature>
<evidence type="ECO:0000313" key="4">
    <source>
        <dbReference type="EMBL" id="MBO8184032.1"/>
    </source>
</evidence>
<evidence type="ECO:0000313" key="5">
    <source>
        <dbReference type="Proteomes" id="UP001518976"/>
    </source>
</evidence>
<evidence type="ECO:0000256" key="1">
    <source>
        <dbReference type="ARBA" id="ARBA00022833"/>
    </source>
</evidence>
<evidence type="ECO:0000259" key="3">
    <source>
        <dbReference type="Pfam" id="PF06452"/>
    </source>
</evidence>
<sequence>MTRIRGVFTPQPRCAQQRRAQQRRVAHRVARRALGVAVTAASLLLGQAVGPLPDANAVAAAADGAAPHVRNRAHNDVLFVGAHPDDEFQSLSTFGQWNEKRRLSVGVATITRGEGGGNAVGQEEGAALGLIREREERQAVAVARIKNVYYLDKPDFWYTLSAPLTRKVWDGPPRQADTLERLVRLIRATTPRTVVTMDPRPFNQHGAHQLSARMTIEAFHLAGDPRAFPEQVSDEGYRPWRPARLLTRNWSFEGPKGPGCATAKLRDPVTGLPQLGAWQGAWSRRNGTTWAQLERNAARLYRTQGFASLPATVTTPRKEMGCDWFSVLAERGKPQTAPVHRQQRLRPVYAEFAAWADRVGMPWLANRAQPDYPTSPSTTVPATSRPPRLDGRDSAGEYPGQAVALTHWQGDKCASEQDCSAIARMSRHGDDLYVLVEVADEAKGSALSRDDCKRHWRTDSVEIALDPRGNAQDTSTTFKAAVLPFTSDGGSCASRDADHHQGPATRTAPGMRWAAAVQAPYTGYTVEVKIALADLPAAADPAAMTGNIMVYDSDTQDRTSQSRLGWSTFGSAQADPYTWGTLHLPGYSPPTGRPTTPGPPTIPMEAARSSDSPASVAQSRRTGVPLAVGPRHPH</sequence>
<keyword evidence="1" id="KW-0862">Zinc</keyword>
<name>A0ABS3WLP6_9ACTN</name>
<evidence type="ECO:0000256" key="2">
    <source>
        <dbReference type="SAM" id="MobiDB-lite"/>
    </source>
</evidence>
<reference evidence="4 5" key="1">
    <citation type="submission" date="2021-02" db="EMBL/GenBank/DDBJ databases">
        <title>Streptomyces spirodelae sp. nov., isolated from duckweed.</title>
        <authorList>
            <person name="Saimee Y."/>
            <person name="Duangmal K."/>
        </authorList>
    </citation>
    <scope>NUCLEOTIDE SEQUENCE [LARGE SCALE GENOMIC DNA]</scope>
    <source>
        <strain evidence="4 5">DW4-2</strain>
    </source>
</reference>
<dbReference type="Pfam" id="PF02585">
    <property type="entry name" value="PIG-L"/>
    <property type="match status" value="1"/>
</dbReference>
<dbReference type="SUPFAM" id="SSF102588">
    <property type="entry name" value="LmbE-like"/>
    <property type="match status" value="1"/>
</dbReference>
<keyword evidence="5" id="KW-1185">Reference proteome</keyword>
<dbReference type="Gene3D" id="3.40.50.10320">
    <property type="entry name" value="LmbE-like"/>
    <property type="match status" value="1"/>
</dbReference>
<dbReference type="EMBL" id="JAFFZN010000001">
    <property type="protein sequence ID" value="MBO8184032.1"/>
    <property type="molecule type" value="Genomic_DNA"/>
</dbReference>
<protein>
    <submittedName>
        <fullName evidence="4">PIG-L family deacetylase</fullName>
    </submittedName>
</protein>
<feature type="compositionally biased region" description="Polar residues" evidence="2">
    <location>
        <begin position="609"/>
        <end position="621"/>
    </location>
</feature>
<organism evidence="4 5">
    <name type="scientific">Streptomyces spirodelae</name>
    <dbReference type="NCBI Taxonomy" id="2812904"/>
    <lineage>
        <taxon>Bacteria</taxon>
        <taxon>Bacillati</taxon>
        <taxon>Actinomycetota</taxon>
        <taxon>Actinomycetes</taxon>
        <taxon>Kitasatosporales</taxon>
        <taxon>Streptomycetaceae</taxon>
        <taxon>Streptomyces</taxon>
    </lineage>
</organism>
<comment type="caution">
    <text evidence="4">The sequence shown here is derived from an EMBL/GenBank/DDBJ whole genome shotgun (WGS) entry which is preliminary data.</text>
</comment>
<dbReference type="InterPro" id="IPR010502">
    <property type="entry name" value="Carb-bd_dom_fam9"/>
</dbReference>
<feature type="region of interest" description="Disordered" evidence="2">
    <location>
        <begin position="584"/>
        <end position="634"/>
    </location>
</feature>
<dbReference type="Gene3D" id="2.60.40.1190">
    <property type="match status" value="1"/>
</dbReference>